<feature type="region of interest" description="Disordered" evidence="1">
    <location>
        <begin position="67"/>
        <end position="90"/>
    </location>
</feature>
<evidence type="ECO:0000256" key="1">
    <source>
        <dbReference type="SAM" id="MobiDB-lite"/>
    </source>
</evidence>
<feature type="compositionally biased region" description="Basic and acidic residues" evidence="1">
    <location>
        <begin position="490"/>
        <end position="499"/>
    </location>
</feature>
<feature type="compositionally biased region" description="Low complexity" evidence="1">
    <location>
        <begin position="214"/>
        <end position="226"/>
    </location>
</feature>
<dbReference type="OrthoDB" id="442460at2759"/>
<feature type="compositionally biased region" description="Low complexity" evidence="1">
    <location>
        <begin position="68"/>
        <end position="90"/>
    </location>
</feature>
<dbReference type="Proteomes" id="UP000639338">
    <property type="component" value="Unassembled WGS sequence"/>
</dbReference>
<organism evidence="2 3">
    <name type="scientific">Aphidius gifuensis</name>
    <name type="common">Parasitoid wasp</name>
    <dbReference type="NCBI Taxonomy" id="684658"/>
    <lineage>
        <taxon>Eukaryota</taxon>
        <taxon>Metazoa</taxon>
        <taxon>Ecdysozoa</taxon>
        <taxon>Arthropoda</taxon>
        <taxon>Hexapoda</taxon>
        <taxon>Insecta</taxon>
        <taxon>Pterygota</taxon>
        <taxon>Neoptera</taxon>
        <taxon>Endopterygota</taxon>
        <taxon>Hymenoptera</taxon>
        <taxon>Apocrita</taxon>
        <taxon>Ichneumonoidea</taxon>
        <taxon>Braconidae</taxon>
        <taxon>Aphidiinae</taxon>
        <taxon>Aphidius</taxon>
    </lineage>
</organism>
<gene>
    <name evidence="2" type="ORF">HCN44_007346</name>
</gene>
<evidence type="ECO:0000313" key="3">
    <source>
        <dbReference type="Proteomes" id="UP000639338"/>
    </source>
</evidence>
<proteinExistence type="predicted"/>
<feature type="region of interest" description="Disordered" evidence="1">
    <location>
        <begin position="212"/>
        <end position="259"/>
    </location>
</feature>
<comment type="caution">
    <text evidence="2">The sequence shown here is derived from an EMBL/GenBank/DDBJ whole genome shotgun (WGS) entry which is preliminary data.</text>
</comment>
<feature type="compositionally biased region" description="Polar residues" evidence="1">
    <location>
        <begin position="227"/>
        <end position="257"/>
    </location>
</feature>
<feature type="compositionally biased region" description="Low complexity" evidence="1">
    <location>
        <begin position="456"/>
        <end position="482"/>
    </location>
</feature>
<evidence type="ECO:0000313" key="2">
    <source>
        <dbReference type="EMBL" id="KAF7989036.1"/>
    </source>
</evidence>
<feature type="compositionally biased region" description="Basic residues" evidence="1">
    <location>
        <begin position="511"/>
        <end position="523"/>
    </location>
</feature>
<feature type="compositionally biased region" description="Basic and acidic residues" evidence="1">
    <location>
        <begin position="524"/>
        <end position="542"/>
    </location>
</feature>
<keyword evidence="3" id="KW-1185">Reference proteome</keyword>
<dbReference type="AlphaFoldDB" id="A0A834XLR6"/>
<accession>A0A834XLR6</accession>
<sequence length="724" mass="81787">MQRNMNDTTKIKKEINIKMENTNDQNSGNNKIPNVVIKIEGNKKPQPVNKLNTIDNKKQEVRDRRLSNNNQQINNNKQPEMTNQMSSQMTSSYPGCIEAMRQARAKKNSHIDPSFEILFSYLPDSVIKQHDLILDQWWNYCSLKSKDPLDTDLLIIIDFLDEKSKLGSTPDDLKSIASTVCLIASDELRRKIYLTGFLCSAFDKRSSASTCENTSKLSTSSSSSLLQDKSPTVKLKNSTTDKQQNDNLNKSTTQNDNDILITLDDSDAETPSISPKKTTNSTDILSDNSQINFRGNYAYLQKAIDNPHTTIVQKQVNGNTVEMLVVQKNGEQKLMTLSLPNEECTVDNLLEQAGIPVNDTTTVSFVEDPLLKINYIVETDTIVDTIDTNYSSDKSSQDNNIVIENNDNTINTTTSNIEQEKKSDGKLAICNICGLSSRNFNNCYRCKRNNNRKDSISSQSSTQQQQQQQRRNSSSIDVNNKTNDNDDDCNSEKIVEDNRKRKRSEPETVVNKKRKTKSKVSKKARLEALKLRKIEKKKKLEESMTSCNEESHDKSMTDASELNDTTTNDEAPLSMHFPCHSVSIGSYKYIADKQVSLSQSGLHLSIPLLHNNSTHTKICIDIKDITKVKLHTRREIPALFFYTNTKIGNKIRNSLGMTDKNGSYYDPDSNDESQKLITLLPTNITRHKKKVLQNLFGPNNLLETLPTKQAKDLLMEITPKGVLI</sequence>
<reference evidence="2 3" key="1">
    <citation type="submission" date="2020-08" db="EMBL/GenBank/DDBJ databases">
        <title>Aphidius gifuensis genome sequencing and assembly.</title>
        <authorList>
            <person name="Du Z."/>
        </authorList>
    </citation>
    <scope>NUCLEOTIDE SEQUENCE [LARGE SCALE GENOMIC DNA]</scope>
    <source>
        <strain evidence="2">YNYX2018</strain>
        <tissue evidence="2">Adults</tissue>
    </source>
</reference>
<name>A0A834XLR6_APHGI</name>
<feature type="region of interest" description="Disordered" evidence="1">
    <location>
        <begin position="451"/>
        <end position="563"/>
    </location>
</feature>
<protein>
    <submittedName>
        <fullName evidence="2">Uncharacterized protein</fullName>
    </submittedName>
</protein>
<dbReference type="EMBL" id="JACMRX010000005">
    <property type="protein sequence ID" value="KAF7989036.1"/>
    <property type="molecule type" value="Genomic_DNA"/>
</dbReference>